<protein>
    <submittedName>
        <fullName evidence="2 3">Uncharacterized protein</fullName>
    </submittedName>
</protein>
<reference evidence="3" key="3">
    <citation type="submission" date="2015-06" db="UniProtKB">
        <authorList>
            <consortium name="EnsemblMetazoa"/>
        </authorList>
    </citation>
    <scope>IDENTIFICATION</scope>
</reference>
<dbReference type="GO" id="GO:0005730">
    <property type="term" value="C:nucleolus"/>
    <property type="evidence" value="ECO:0000318"/>
    <property type="project" value="GO_Central"/>
</dbReference>
<reference evidence="4" key="1">
    <citation type="submission" date="2012-12" db="EMBL/GenBank/DDBJ databases">
        <authorList>
            <person name="Hellsten U."/>
            <person name="Grimwood J."/>
            <person name="Chapman J.A."/>
            <person name="Shapiro H."/>
            <person name="Aerts A."/>
            <person name="Otillar R.P."/>
            <person name="Terry A.Y."/>
            <person name="Boore J.L."/>
            <person name="Simakov O."/>
            <person name="Marletaz F."/>
            <person name="Cho S.-J."/>
            <person name="Edsinger-Gonzales E."/>
            <person name="Havlak P."/>
            <person name="Kuo D.-H."/>
            <person name="Larsson T."/>
            <person name="Lv J."/>
            <person name="Arendt D."/>
            <person name="Savage R."/>
            <person name="Osoegawa K."/>
            <person name="de Jong P."/>
            <person name="Lindberg D.R."/>
            <person name="Seaver E.C."/>
            <person name="Weisblat D.A."/>
            <person name="Putnam N.H."/>
            <person name="Grigoriev I.V."/>
            <person name="Rokhsar D.S."/>
        </authorList>
    </citation>
    <scope>NUCLEOTIDE SEQUENCE</scope>
</reference>
<dbReference type="OMA" id="CTDARYV"/>
<dbReference type="Proteomes" id="UP000015101">
    <property type="component" value="Unassembled WGS sequence"/>
</dbReference>
<dbReference type="GO" id="GO:0030687">
    <property type="term" value="C:preribosome, large subunit precursor"/>
    <property type="evidence" value="ECO:0000318"/>
    <property type="project" value="GO_Central"/>
</dbReference>
<evidence type="ECO:0000313" key="4">
    <source>
        <dbReference type="Proteomes" id="UP000015101"/>
    </source>
</evidence>
<dbReference type="GO" id="GO:0042273">
    <property type="term" value="P:ribosomal large subunit biogenesis"/>
    <property type="evidence" value="ECO:0000318"/>
    <property type="project" value="GO_Central"/>
</dbReference>
<dbReference type="InParanoid" id="T1F2Q8"/>
<dbReference type="Gene3D" id="2.130.10.10">
    <property type="entry name" value="YVTN repeat-like/Quinoprotein amine dehydrogenase"/>
    <property type="match status" value="2"/>
</dbReference>
<dbReference type="PANTHER" id="PTHR16038:SF4">
    <property type="entry name" value="WD REPEAT-CONTAINING PROTEIN 74"/>
    <property type="match status" value="1"/>
</dbReference>
<reference evidence="2 4" key="2">
    <citation type="journal article" date="2013" name="Nature">
        <title>Insights into bilaterian evolution from three spiralian genomes.</title>
        <authorList>
            <person name="Simakov O."/>
            <person name="Marletaz F."/>
            <person name="Cho S.J."/>
            <person name="Edsinger-Gonzales E."/>
            <person name="Havlak P."/>
            <person name="Hellsten U."/>
            <person name="Kuo D.H."/>
            <person name="Larsson T."/>
            <person name="Lv J."/>
            <person name="Arendt D."/>
            <person name="Savage R."/>
            <person name="Osoegawa K."/>
            <person name="de Jong P."/>
            <person name="Grimwood J."/>
            <person name="Chapman J.A."/>
            <person name="Shapiro H."/>
            <person name="Aerts A."/>
            <person name="Otillar R.P."/>
            <person name="Terry A.Y."/>
            <person name="Boore J.L."/>
            <person name="Grigoriev I.V."/>
            <person name="Lindberg D.R."/>
            <person name="Seaver E.C."/>
            <person name="Weisblat D.A."/>
            <person name="Putnam N.H."/>
            <person name="Rokhsar D.S."/>
        </authorList>
    </citation>
    <scope>NUCLEOTIDE SEQUENCE</scope>
</reference>
<dbReference type="EMBL" id="AMQM01003485">
    <property type="status" value="NOT_ANNOTATED_CDS"/>
    <property type="molecule type" value="Genomic_DNA"/>
</dbReference>
<dbReference type="AlphaFoldDB" id="T1F2Q8"/>
<sequence>MAEYNIYVGTETGYLKALGFDILIIWNMIVVTNRLHNLIEPGVSASTGLWRNLNSSTKIDNSHVVKCMCWNNCDKSEICIGYANQEVLIYKENEKPEFLSLCKDESDTLISISKFDDNFVTCTEAGKLQIWNNCNGVKLETSVGANVNVMKQKCREEAHIFATGGKENELKIWDLAGQGQPTILFTAKNVKNDWLDLRVPVYICDVEFVPDSNLIFTSTGLHQVRLYDTKCQRRPIAEMLFEDTPITTISIANSNKQIVVGNTRGVMGLLDMRGKGHLVHKFKGANGAIKQVLCSPQQNIVASCGLDRFLRIHDIQSKVLLHKEDKTTADNDIWAKMEVVKTRPQEQTSCKKGKKLEQVNQFKNTRKRKLSE</sequence>
<dbReference type="InterPro" id="IPR015943">
    <property type="entry name" value="WD40/YVTN_repeat-like_dom_sf"/>
</dbReference>
<dbReference type="InterPro" id="IPR001680">
    <property type="entry name" value="WD40_rpt"/>
</dbReference>
<keyword evidence="4" id="KW-1185">Reference proteome</keyword>
<dbReference type="OrthoDB" id="18388at2759"/>
<feature type="region of interest" description="Disordered" evidence="1">
    <location>
        <begin position="344"/>
        <end position="372"/>
    </location>
</feature>
<dbReference type="HOGENOM" id="CLU_033769_4_0_1"/>
<dbReference type="FunFam" id="2.130.10.10:FF:001619">
    <property type="entry name" value="WD repeat-containing protein 74-like Protein"/>
    <property type="match status" value="1"/>
</dbReference>
<accession>T1F2Q8</accession>
<dbReference type="EMBL" id="KB096183">
    <property type="protein sequence ID" value="ESO07625.1"/>
    <property type="molecule type" value="Genomic_DNA"/>
</dbReference>
<dbReference type="Pfam" id="PF00400">
    <property type="entry name" value="WD40"/>
    <property type="match status" value="1"/>
</dbReference>
<evidence type="ECO:0000313" key="3">
    <source>
        <dbReference type="EnsemblMetazoa" id="HelroP170170"/>
    </source>
</evidence>
<dbReference type="eggNOG" id="KOG3881">
    <property type="taxonomic scope" value="Eukaryota"/>
</dbReference>
<organism evidence="3 4">
    <name type="scientific">Helobdella robusta</name>
    <name type="common">Californian leech</name>
    <dbReference type="NCBI Taxonomy" id="6412"/>
    <lineage>
        <taxon>Eukaryota</taxon>
        <taxon>Metazoa</taxon>
        <taxon>Spiralia</taxon>
        <taxon>Lophotrochozoa</taxon>
        <taxon>Annelida</taxon>
        <taxon>Clitellata</taxon>
        <taxon>Hirudinea</taxon>
        <taxon>Rhynchobdellida</taxon>
        <taxon>Glossiphoniidae</taxon>
        <taxon>Helobdella</taxon>
    </lineage>
</organism>
<dbReference type="PANTHER" id="PTHR16038">
    <property type="entry name" value="NOP SEVEN ASSOCIATED PROTEIN 1"/>
    <property type="match status" value="1"/>
</dbReference>
<dbReference type="KEGG" id="hro:HELRODRAFT_170170"/>
<proteinExistence type="predicted"/>
<dbReference type="STRING" id="6412.T1F2Q8"/>
<dbReference type="SMART" id="SM00320">
    <property type="entry name" value="WD40"/>
    <property type="match status" value="5"/>
</dbReference>
<evidence type="ECO:0000313" key="2">
    <source>
        <dbReference type="EMBL" id="ESO07625.1"/>
    </source>
</evidence>
<dbReference type="InterPro" id="IPR036322">
    <property type="entry name" value="WD40_repeat_dom_sf"/>
</dbReference>
<dbReference type="InterPro" id="IPR037379">
    <property type="entry name" value="WDR74/Nsa1"/>
</dbReference>
<evidence type="ECO:0000256" key="1">
    <source>
        <dbReference type="SAM" id="MobiDB-lite"/>
    </source>
</evidence>
<dbReference type="CTD" id="20203107"/>
<dbReference type="SUPFAM" id="SSF50978">
    <property type="entry name" value="WD40 repeat-like"/>
    <property type="match status" value="1"/>
</dbReference>
<dbReference type="EnsemblMetazoa" id="HelroT170170">
    <property type="protein sequence ID" value="HelroP170170"/>
    <property type="gene ID" value="HelroG170170"/>
</dbReference>
<dbReference type="FunCoup" id="T1F2Q8">
    <property type="interactions" value="863"/>
</dbReference>
<dbReference type="GeneID" id="20203107"/>
<dbReference type="RefSeq" id="XP_009014236.1">
    <property type="nucleotide sequence ID" value="XM_009015988.1"/>
</dbReference>
<name>T1F2Q8_HELRO</name>
<gene>
    <name evidence="3" type="primary">20203107</name>
    <name evidence="2" type="ORF">HELRODRAFT_170170</name>
</gene>